<dbReference type="PANTHER" id="PTHR48102">
    <property type="entry name" value="ATP-DEPENDENT CLP PROTEASE ATP-BINDING SUBUNIT CLPX-LIKE, MITOCHONDRIAL-RELATED"/>
    <property type="match status" value="1"/>
</dbReference>
<comment type="caution">
    <text evidence="11">The sequence shown here is derived from an EMBL/GenBank/DDBJ whole genome shotgun (WGS) entry which is preliminary data.</text>
</comment>
<keyword evidence="6 7" id="KW-0143">Chaperone</keyword>
<dbReference type="GO" id="GO:0016887">
    <property type="term" value="F:ATP hydrolysis activity"/>
    <property type="evidence" value="ECO:0007669"/>
    <property type="project" value="InterPro"/>
</dbReference>
<reference evidence="11" key="1">
    <citation type="journal article" date="2020" name="mSystems">
        <title>Genome- and Community-Level Interaction Insights into Carbon Utilization and Element Cycling Functions of Hydrothermarchaeota in Hydrothermal Sediment.</title>
        <authorList>
            <person name="Zhou Z."/>
            <person name="Liu Y."/>
            <person name="Xu W."/>
            <person name="Pan J."/>
            <person name="Luo Z.H."/>
            <person name="Li M."/>
        </authorList>
    </citation>
    <scope>NUCLEOTIDE SEQUENCE [LARGE SCALE GENOMIC DNA]</scope>
    <source>
        <strain evidence="11">SpSt-767</strain>
    </source>
</reference>
<dbReference type="InterPro" id="IPR027417">
    <property type="entry name" value="P-loop_NTPase"/>
</dbReference>
<feature type="domain" description="Clp ATPase C-terminal" evidence="10">
    <location>
        <begin position="363"/>
        <end position="457"/>
    </location>
</feature>
<evidence type="ECO:0000256" key="5">
    <source>
        <dbReference type="ARBA" id="ARBA00022840"/>
    </source>
</evidence>
<keyword evidence="11" id="KW-0645">Protease</keyword>
<dbReference type="Gene3D" id="1.10.8.10">
    <property type="entry name" value="DNA helicase RuvA subunit, C-terminal domain"/>
    <property type="match status" value="1"/>
</dbReference>
<dbReference type="Gene3D" id="3.40.50.300">
    <property type="entry name" value="P-loop containing nucleotide triphosphate hydrolases"/>
    <property type="match status" value="2"/>
</dbReference>
<dbReference type="SMART" id="SM01086">
    <property type="entry name" value="ClpB_D2-small"/>
    <property type="match status" value="1"/>
</dbReference>
<dbReference type="FunFam" id="3.40.50.300:FF:000220">
    <property type="entry name" value="ATP-dependent protease ATPase subunit HslU"/>
    <property type="match status" value="1"/>
</dbReference>
<comment type="subcellular location">
    <subcellularLocation>
        <location evidence="1 7">Cytoplasm</location>
    </subcellularLocation>
</comment>
<dbReference type="Pfam" id="PF07724">
    <property type="entry name" value="AAA_2"/>
    <property type="match status" value="1"/>
</dbReference>
<keyword evidence="3 7" id="KW-0963">Cytoplasm</keyword>
<feature type="binding site" evidence="7">
    <location>
        <position position="284"/>
    </location>
    <ligand>
        <name>ATP</name>
        <dbReference type="ChEBI" id="CHEBI:30616"/>
    </ligand>
</feature>
<feature type="region of interest" description="Disordered" evidence="8">
    <location>
        <begin position="152"/>
        <end position="179"/>
    </location>
</feature>
<proteinExistence type="inferred from homology"/>
<feature type="binding site" evidence="7">
    <location>
        <position position="349"/>
    </location>
    <ligand>
        <name>ATP</name>
        <dbReference type="ChEBI" id="CHEBI:30616"/>
    </ligand>
</feature>
<evidence type="ECO:0000256" key="4">
    <source>
        <dbReference type="ARBA" id="ARBA00022741"/>
    </source>
</evidence>
<dbReference type="GO" id="GO:0043335">
    <property type="term" value="P:protein unfolding"/>
    <property type="evidence" value="ECO:0007669"/>
    <property type="project" value="UniProtKB-UniRule"/>
</dbReference>
<dbReference type="HAMAP" id="MF_00249">
    <property type="entry name" value="HslU"/>
    <property type="match status" value="1"/>
</dbReference>
<dbReference type="GO" id="GO:0005524">
    <property type="term" value="F:ATP binding"/>
    <property type="evidence" value="ECO:0007669"/>
    <property type="project" value="UniProtKB-UniRule"/>
</dbReference>
<dbReference type="InterPro" id="IPR019489">
    <property type="entry name" value="Clp_ATPase_C"/>
</dbReference>
<dbReference type="Pfam" id="PF10431">
    <property type="entry name" value="ClpB_D2-small"/>
    <property type="match status" value="1"/>
</dbReference>
<evidence type="ECO:0000259" key="9">
    <source>
        <dbReference type="SMART" id="SM00382"/>
    </source>
</evidence>
<dbReference type="Gene3D" id="1.10.8.60">
    <property type="match status" value="1"/>
</dbReference>
<dbReference type="PANTHER" id="PTHR48102:SF3">
    <property type="entry name" value="ATP-DEPENDENT PROTEASE ATPASE SUBUNIT HSLU"/>
    <property type="match status" value="1"/>
</dbReference>
<evidence type="ECO:0000256" key="2">
    <source>
        <dbReference type="ARBA" id="ARBA00009771"/>
    </source>
</evidence>
<dbReference type="GO" id="GO:0036402">
    <property type="term" value="F:proteasome-activating activity"/>
    <property type="evidence" value="ECO:0007669"/>
    <property type="project" value="UniProtKB-UniRule"/>
</dbReference>
<dbReference type="InterPro" id="IPR003593">
    <property type="entry name" value="AAA+_ATPase"/>
</dbReference>
<dbReference type="NCBIfam" id="NF003544">
    <property type="entry name" value="PRK05201.1"/>
    <property type="match status" value="1"/>
</dbReference>
<feature type="domain" description="AAA+ ATPase" evidence="9">
    <location>
        <begin position="59"/>
        <end position="360"/>
    </location>
</feature>
<dbReference type="InterPro" id="IPR004491">
    <property type="entry name" value="HslU"/>
</dbReference>
<evidence type="ECO:0000256" key="8">
    <source>
        <dbReference type="SAM" id="MobiDB-lite"/>
    </source>
</evidence>
<keyword evidence="5 7" id="KW-0067">ATP-binding</keyword>
<dbReference type="EMBL" id="DTGR01000212">
    <property type="protein sequence ID" value="HHS30732.1"/>
    <property type="molecule type" value="Genomic_DNA"/>
</dbReference>
<dbReference type="AlphaFoldDB" id="A0A7V6A5T2"/>
<dbReference type="SMART" id="SM00382">
    <property type="entry name" value="AAA"/>
    <property type="match status" value="1"/>
</dbReference>
<evidence type="ECO:0000313" key="11">
    <source>
        <dbReference type="EMBL" id="HHS30732.1"/>
    </source>
</evidence>
<dbReference type="FunFam" id="3.40.50.300:FF:000213">
    <property type="entry name" value="ATP-dependent protease ATPase subunit HslU"/>
    <property type="match status" value="1"/>
</dbReference>
<accession>A0A7V6A5T2</accession>
<dbReference type="GO" id="GO:0008233">
    <property type="term" value="F:peptidase activity"/>
    <property type="evidence" value="ECO:0007669"/>
    <property type="project" value="UniProtKB-KW"/>
</dbReference>
<feature type="binding site" evidence="7">
    <location>
        <position position="421"/>
    </location>
    <ligand>
        <name>ATP</name>
        <dbReference type="ChEBI" id="CHEBI:30616"/>
    </ligand>
</feature>
<dbReference type="GO" id="GO:0009376">
    <property type="term" value="C:HslUV protease complex"/>
    <property type="evidence" value="ECO:0007669"/>
    <property type="project" value="UniProtKB-UniRule"/>
</dbReference>
<evidence type="ECO:0000256" key="1">
    <source>
        <dbReference type="ARBA" id="ARBA00004496"/>
    </source>
</evidence>
<sequence length="471" mass="53438">MQIKKLLTGGGDHLTPREIVAELDKYIVGQEEAKKSVAIALRNRWRRQQIPEHLRDEIAPKNIIMIGPTGVGKTEIARRLAKLAQSPFLKIEATKFTEVGYVGRDVESMVRDLTELAINMVKAEERELVKGKAEEAVEERLLDLLLPGGARESAGHGAEGLASEEKPDLHKPTGSVPTRDATREKLRAMLRAGRLEDRFVDIEVNQRVAPTVEIFSNTGMEELEFNFREMLGNILPSRSKQRRVRVSEARELLIQEESQRLIDMDRVVEEARRKVEQHGIIFLDEIDKICGRDHSRGPDVSREGVQRDLLPIVEGTTVTTKYGMVKTDHILFIASGAFHMSKPSDLIPEMQGRFPIRVELHSLGPEEFERILTEPENALIKQYQALMETEGITLEFTPEAIKELAALSTRVNERTENIGARRLHTVMEKLLEDISFHAPDLGRQKITVTDTYVRERLADLIEDKDLSRYIL</sequence>
<dbReference type="CDD" id="cd19498">
    <property type="entry name" value="RecA-like_HslU"/>
    <property type="match status" value="1"/>
</dbReference>
<protein>
    <recommendedName>
        <fullName evidence="7">ATP-dependent protease ATPase subunit HslU</fullName>
    </recommendedName>
    <alternativeName>
        <fullName evidence="7">Unfoldase HslU</fullName>
    </alternativeName>
</protein>
<evidence type="ECO:0000256" key="6">
    <source>
        <dbReference type="ARBA" id="ARBA00023186"/>
    </source>
</evidence>
<comment type="function">
    <text evidence="7">ATPase subunit of a proteasome-like degradation complex; this subunit has chaperone activity. The binding of ATP and its subsequent hydrolysis by HslU are essential for unfolding of protein substrates subsequently hydrolyzed by HslV. HslU recognizes the N-terminal part of its protein substrates and unfolds these before they are guided to HslV for hydrolysis.</text>
</comment>
<dbReference type="NCBIfam" id="TIGR00390">
    <property type="entry name" value="hslU"/>
    <property type="match status" value="1"/>
</dbReference>
<keyword evidence="11" id="KW-0378">Hydrolase</keyword>
<comment type="subunit">
    <text evidence="7">A double ring-shaped homohexamer of HslV is capped on each side by a ring-shaped HslU homohexamer. The assembly of the HslU/HslV complex is dependent on binding of ATP.</text>
</comment>
<evidence type="ECO:0000259" key="10">
    <source>
        <dbReference type="SMART" id="SM01086"/>
    </source>
</evidence>
<dbReference type="InterPro" id="IPR003959">
    <property type="entry name" value="ATPase_AAA_core"/>
</dbReference>
<organism evidence="11">
    <name type="scientific">Desulfobacca acetoxidans</name>
    <dbReference type="NCBI Taxonomy" id="60893"/>
    <lineage>
        <taxon>Bacteria</taxon>
        <taxon>Pseudomonadati</taxon>
        <taxon>Thermodesulfobacteriota</taxon>
        <taxon>Desulfobaccia</taxon>
        <taxon>Desulfobaccales</taxon>
        <taxon>Desulfobaccaceae</taxon>
        <taxon>Desulfobacca</taxon>
    </lineage>
</organism>
<feature type="binding site" evidence="7">
    <location>
        <begin position="70"/>
        <end position="75"/>
    </location>
    <ligand>
        <name>ATP</name>
        <dbReference type="ChEBI" id="CHEBI:30616"/>
    </ligand>
</feature>
<feature type="binding site" evidence="7">
    <location>
        <position position="28"/>
    </location>
    <ligand>
        <name>ATP</name>
        <dbReference type="ChEBI" id="CHEBI:30616"/>
    </ligand>
</feature>
<gene>
    <name evidence="7 11" type="primary">hslU</name>
    <name evidence="11" type="ORF">ENV52_13660</name>
</gene>
<dbReference type="InterPro" id="IPR050052">
    <property type="entry name" value="ATP-dep_Clp_protease_ClpX"/>
</dbReference>
<dbReference type="Pfam" id="PF00004">
    <property type="entry name" value="AAA"/>
    <property type="match status" value="1"/>
</dbReference>
<evidence type="ECO:0000256" key="3">
    <source>
        <dbReference type="ARBA" id="ARBA00022490"/>
    </source>
</evidence>
<name>A0A7V6A5T2_9BACT</name>
<dbReference type="SUPFAM" id="SSF52540">
    <property type="entry name" value="P-loop containing nucleoside triphosphate hydrolases"/>
    <property type="match status" value="1"/>
</dbReference>
<keyword evidence="4 7" id="KW-0547">Nucleotide-binding</keyword>
<comment type="similarity">
    <text evidence="2 7">Belongs to the ClpX chaperone family. HslU subfamily.</text>
</comment>
<evidence type="ECO:0000256" key="7">
    <source>
        <dbReference type="HAMAP-Rule" id="MF_00249"/>
    </source>
</evidence>